<gene>
    <name evidence="3" type="ORF">N0V91_003645</name>
</gene>
<feature type="region of interest" description="Disordered" evidence="2">
    <location>
        <begin position="73"/>
        <end position="112"/>
    </location>
</feature>
<dbReference type="Proteomes" id="UP001140510">
    <property type="component" value="Unassembled WGS sequence"/>
</dbReference>
<reference evidence="3" key="1">
    <citation type="submission" date="2022-10" db="EMBL/GenBank/DDBJ databases">
        <title>Tapping the CABI collections for fungal endophytes: first genome assemblies for Collariella, Neodidymelliopsis, Ascochyta clinopodiicola, Didymella pomorum, Didymosphaeria variabile, Neocosmospora piperis and Neocucurbitaria cava.</title>
        <authorList>
            <person name="Hill R."/>
        </authorList>
    </citation>
    <scope>NUCLEOTIDE SEQUENCE</scope>
    <source>
        <strain evidence="3">IMI 355091</strain>
    </source>
</reference>
<protein>
    <submittedName>
        <fullName evidence="3">Uncharacterized protein</fullName>
    </submittedName>
</protein>
<evidence type="ECO:0000256" key="2">
    <source>
        <dbReference type="SAM" id="MobiDB-lite"/>
    </source>
</evidence>
<evidence type="ECO:0000256" key="1">
    <source>
        <dbReference type="SAM" id="Coils"/>
    </source>
</evidence>
<feature type="compositionally biased region" description="Polar residues" evidence="2">
    <location>
        <begin position="841"/>
        <end position="853"/>
    </location>
</feature>
<keyword evidence="4" id="KW-1185">Reference proteome</keyword>
<feature type="coiled-coil region" evidence="1">
    <location>
        <begin position="695"/>
        <end position="802"/>
    </location>
</feature>
<feature type="region of interest" description="Disordered" evidence="2">
    <location>
        <begin position="804"/>
        <end position="879"/>
    </location>
</feature>
<feature type="compositionally biased region" description="Polar residues" evidence="2">
    <location>
        <begin position="860"/>
        <end position="869"/>
    </location>
</feature>
<feature type="coiled-coil region" evidence="1">
    <location>
        <begin position="177"/>
        <end position="233"/>
    </location>
</feature>
<accession>A0A9W8ZIF0</accession>
<evidence type="ECO:0000313" key="3">
    <source>
        <dbReference type="EMBL" id="KAJ4407979.1"/>
    </source>
</evidence>
<dbReference type="AlphaFoldDB" id="A0A9W8ZIF0"/>
<feature type="compositionally biased region" description="Polar residues" evidence="2">
    <location>
        <begin position="813"/>
        <end position="829"/>
    </location>
</feature>
<sequence>MEPPAHRVPFPIPAPVVARRHGRLRLRPLSNSLPTHLARSSTQHVPTNKENGNITLDNSGLSLQERAQQVLHGVSSRAGSARVAKSPKQARLPHDARSAFSAANAPQQSRARSTALDAALNALRTTYLGDQDRLEDQMAVKEKARESERSEYRATIKMQLETILEQRLKLAKSEEWLAKLEQKFNSTQKYVAGLQRDHEDMKKSMVTFQKQDKKTLQDQIAQVVKEKEDLQAGLEAMVESCEKSQRSMLKTMHEIQLRYVTALSREHDLKIRLNERMTMYEEEKHRKAELEQQVLPFIQAIQRQLSGSSATLIEKIGGLQASMGGQTTENSRDSTVKKCLLILQQLQSQPPLTSKDVRKAEDMLRYLYEKTDAGLEIVTRGLNENPISIEDIRDCVRDQIQGLQAEILGNNQAIAEDNLAREVNQRLATDMDTEKQKNRQLEEQAASLQHSEATLKSRITSLEQEMGELRNSIEAQQAEPCESEKKIAELEVQLSTMTEDLRKSSAVVEGHERLYLEEELKFCKYRADALAHLANLKKYIWQITDDDKAKARECSALMQDVTKLRAQLDFEKTKTGQLTAEVSQYNGDMIIINQEKNDAIEEEGRTRETLQFAEDTNRELQLENEKLSTVIQEVRKDLVASKSAEQKLTSKCTGLRNQVNALQDAKVAGDRQLRQEQHDSQTQLQQAETNKIASLADLRSSLKLSEDARKELQAKLRQKEAAHKEQIEHHQQTTNTKFEDLAAQSHQKQEKLKAKLRQEMEKCEQDAEARVADTRRETKRLVNEAETRKAEMAAEAERRLKEAGISATRILVPNTQQSEQNGTPSSQQSHSERTRKKVDRQTNSVTVVASSSRRPLGSAQGHSFLNSAAISDRRQEGSENEMGYFEQEYESRFGSQVLSQHQETQPSILDSGVETVPETQHFEYDQGVAAQLKILESQVIASDNADQENLTDLSTIPSEDLSEMLMDIHPRSQQHRHTPKHASSSSREFGTPGNRYSERFKEELGRR</sequence>
<organism evidence="3 4">
    <name type="scientific">Didymella pomorum</name>
    <dbReference type="NCBI Taxonomy" id="749634"/>
    <lineage>
        <taxon>Eukaryota</taxon>
        <taxon>Fungi</taxon>
        <taxon>Dikarya</taxon>
        <taxon>Ascomycota</taxon>
        <taxon>Pezizomycotina</taxon>
        <taxon>Dothideomycetes</taxon>
        <taxon>Pleosporomycetidae</taxon>
        <taxon>Pleosporales</taxon>
        <taxon>Pleosporineae</taxon>
        <taxon>Didymellaceae</taxon>
        <taxon>Didymella</taxon>
    </lineage>
</organism>
<feature type="coiled-coil region" evidence="1">
    <location>
        <begin position="424"/>
        <end position="479"/>
    </location>
</feature>
<proteinExistence type="predicted"/>
<feature type="compositionally biased region" description="Basic and acidic residues" evidence="2">
    <location>
        <begin position="996"/>
        <end position="1007"/>
    </location>
</feature>
<keyword evidence="1" id="KW-0175">Coiled coil</keyword>
<evidence type="ECO:0000313" key="4">
    <source>
        <dbReference type="Proteomes" id="UP001140510"/>
    </source>
</evidence>
<name>A0A9W8ZIF0_9PLEO</name>
<feature type="coiled-coil region" evidence="1">
    <location>
        <begin position="610"/>
        <end position="637"/>
    </location>
</feature>
<dbReference type="OrthoDB" id="3798058at2759"/>
<comment type="caution">
    <text evidence="3">The sequence shown here is derived from an EMBL/GenBank/DDBJ whole genome shotgun (WGS) entry which is preliminary data.</text>
</comment>
<feature type="region of interest" description="Disordered" evidence="2">
    <location>
        <begin position="970"/>
        <end position="1007"/>
    </location>
</feature>
<dbReference type="EMBL" id="JAPEVA010000018">
    <property type="protein sequence ID" value="KAJ4407979.1"/>
    <property type="molecule type" value="Genomic_DNA"/>
</dbReference>